<evidence type="ECO:0000256" key="3">
    <source>
        <dbReference type="ARBA" id="ARBA00023163"/>
    </source>
</evidence>
<dbReference type="EMBL" id="JAOQIO010000007">
    <property type="protein sequence ID" value="MCU6791472.1"/>
    <property type="molecule type" value="Genomic_DNA"/>
</dbReference>
<dbReference type="RefSeq" id="WP_076231742.1">
    <property type="nucleotide sequence ID" value="NZ_JAOQIO010000007.1"/>
</dbReference>
<dbReference type="PROSITE" id="PS50995">
    <property type="entry name" value="HTH_MARR_2"/>
    <property type="match status" value="1"/>
</dbReference>
<dbReference type="InterPro" id="IPR000835">
    <property type="entry name" value="HTH_MarR-typ"/>
</dbReference>
<evidence type="ECO:0000313" key="5">
    <source>
        <dbReference type="EMBL" id="MCU6791472.1"/>
    </source>
</evidence>
<keyword evidence="6" id="KW-1185">Reference proteome</keyword>
<comment type="caution">
    <text evidence="5">The sequence shown here is derived from an EMBL/GenBank/DDBJ whole genome shotgun (WGS) entry which is preliminary data.</text>
</comment>
<evidence type="ECO:0000256" key="2">
    <source>
        <dbReference type="ARBA" id="ARBA00023125"/>
    </source>
</evidence>
<accession>A0ABT2UC15</accession>
<dbReference type="Proteomes" id="UP001652445">
    <property type="component" value="Unassembled WGS sequence"/>
</dbReference>
<dbReference type="SUPFAM" id="SSF46785">
    <property type="entry name" value="Winged helix' DNA-binding domain"/>
    <property type="match status" value="1"/>
</dbReference>
<evidence type="ECO:0000256" key="1">
    <source>
        <dbReference type="ARBA" id="ARBA00023015"/>
    </source>
</evidence>
<reference evidence="5 6" key="1">
    <citation type="submission" date="2022-09" db="EMBL/GenBank/DDBJ databases">
        <authorList>
            <person name="Han X.L."/>
            <person name="Wang Q."/>
            <person name="Lu T."/>
        </authorList>
    </citation>
    <scope>NUCLEOTIDE SEQUENCE [LARGE SCALE GENOMIC DNA]</scope>
    <source>
        <strain evidence="5 6">WQ 127069</strain>
    </source>
</reference>
<keyword evidence="2" id="KW-0238">DNA-binding</keyword>
<evidence type="ECO:0000313" key="6">
    <source>
        <dbReference type="Proteomes" id="UP001652445"/>
    </source>
</evidence>
<proteinExistence type="predicted"/>
<evidence type="ECO:0000259" key="4">
    <source>
        <dbReference type="PROSITE" id="PS50995"/>
    </source>
</evidence>
<sequence length="141" mass="16534">MDDLEHQLDRMEELILMGMHRTNKWGSLTFSKQQYLLLITLDNKKRATVSNLADELNLSPSATTLAINRLVRDGHVARTRDETDRRVVWVELTPEARVLVYEQKERRRQVLRSMISSLEPEECEQFITIARKMLTNIQDPI</sequence>
<gene>
    <name evidence="5" type="ORF">OB236_04930</name>
</gene>
<organism evidence="5 6">
    <name type="scientific">Paenibacillus baimaensis</name>
    <dbReference type="NCBI Taxonomy" id="2982185"/>
    <lineage>
        <taxon>Bacteria</taxon>
        <taxon>Bacillati</taxon>
        <taxon>Bacillota</taxon>
        <taxon>Bacilli</taxon>
        <taxon>Bacillales</taxon>
        <taxon>Paenibacillaceae</taxon>
        <taxon>Paenibacillus</taxon>
    </lineage>
</organism>
<keyword evidence="3" id="KW-0804">Transcription</keyword>
<dbReference type="Pfam" id="PF01047">
    <property type="entry name" value="MarR"/>
    <property type="match status" value="1"/>
</dbReference>
<dbReference type="InterPro" id="IPR036390">
    <property type="entry name" value="WH_DNA-bd_sf"/>
</dbReference>
<dbReference type="PANTHER" id="PTHR42756:SF1">
    <property type="entry name" value="TRANSCRIPTIONAL REPRESSOR OF EMRAB OPERON"/>
    <property type="match status" value="1"/>
</dbReference>
<protein>
    <submittedName>
        <fullName evidence="5">MarR family transcriptional regulator</fullName>
    </submittedName>
</protein>
<dbReference type="PRINTS" id="PR00598">
    <property type="entry name" value="HTHMARR"/>
</dbReference>
<dbReference type="Gene3D" id="1.10.10.10">
    <property type="entry name" value="Winged helix-like DNA-binding domain superfamily/Winged helix DNA-binding domain"/>
    <property type="match status" value="1"/>
</dbReference>
<name>A0ABT2UC15_9BACL</name>
<dbReference type="InterPro" id="IPR036388">
    <property type="entry name" value="WH-like_DNA-bd_sf"/>
</dbReference>
<keyword evidence="1" id="KW-0805">Transcription regulation</keyword>
<dbReference type="PANTHER" id="PTHR42756">
    <property type="entry name" value="TRANSCRIPTIONAL REGULATOR, MARR"/>
    <property type="match status" value="1"/>
</dbReference>
<dbReference type="SMART" id="SM00347">
    <property type="entry name" value="HTH_MARR"/>
    <property type="match status" value="1"/>
</dbReference>
<feature type="domain" description="HTH marR-type" evidence="4">
    <location>
        <begin position="1"/>
        <end position="135"/>
    </location>
</feature>